<dbReference type="SMART" id="SM00387">
    <property type="entry name" value="HATPase_c"/>
    <property type="match status" value="1"/>
</dbReference>
<dbReference type="FunFam" id="3.30.565.10:FF:000006">
    <property type="entry name" value="Sensor histidine kinase WalK"/>
    <property type="match status" value="1"/>
</dbReference>
<dbReference type="Pfam" id="PF00512">
    <property type="entry name" value="HisKA"/>
    <property type="match status" value="1"/>
</dbReference>
<dbReference type="GO" id="GO:0016020">
    <property type="term" value="C:membrane"/>
    <property type="evidence" value="ECO:0007669"/>
    <property type="project" value="UniProtKB-SubCell"/>
</dbReference>
<dbReference type="SUPFAM" id="SSF47384">
    <property type="entry name" value="Homodimeric domain of signal transducing histidine kinase"/>
    <property type="match status" value="1"/>
</dbReference>
<dbReference type="AlphaFoldDB" id="A0A328VSH9"/>
<keyword evidence="9" id="KW-0902">Two-component regulatory system</keyword>
<dbReference type="CDD" id="cd00075">
    <property type="entry name" value="HATPase"/>
    <property type="match status" value="1"/>
</dbReference>
<dbReference type="PROSITE" id="PS50109">
    <property type="entry name" value="HIS_KIN"/>
    <property type="match status" value="1"/>
</dbReference>
<dbReference type="InterPro" id="IPR003594">
    <property type="entry name" value="HATPase_dom"/>
</dbReference>
<dbReference type="Gene3D" id="3.30.565.10">
    <property type="entry name" value="Histidine kinase-like ATPase, C-terminal domain"/>
    <property type="match status" value="1"/>
</dbReference>
<dbReference type="InterPro" id="IPR036097">
    <property type="entry name" value="HisK_dim/P_sf"/>
</dbReference>
<name>A0A328VSH9_9CHLR</name>
<dbReference type="GO" id="GO:0000155">
    <property type="term" value="F:phosphorelay sensor kinase activity"/>
    <property type="evidence" value="ECO:0007669"/>
    <property type="project" value="InterPro"/>
</dbReference>
<dbReference type="InterPro" id="IPR005467">
    <property type="entry name" value="His_kinase_dom"/>
</dbReference>
<keyword evidence="6" id="KW-0547">Nucleotide-binding</keyword>
<dbReference type="EC" id="2.7.13.3" evidence="3"/>
<dbReference type="InterPro" id="IPR036890">
    <property type="entry name" value="HATPase_C_sf"/>
</dbReference>
<dbReference type="Gene3D" id="6.10.340.10">
    <property type="match status" value="1"/>
</dbReference>
<keyword evidence="4" id="KW-0597">Phosphoprotein</keyword>
<proteinExistence type="predicted"/>
<protein>
    <recommendedName>
        <fullName evidence="3">histidine kinase</fullName>
        <ecNumber evidence="3">2.7.13.3</ecNumber>
    </recommendedName>
</protein>
<evidence type="ECO:0000256" key="8">
    <source>
        <dbReference type="ARBA" id="ARBA00022840"/>
    </source>
</evidence>
<dbReference type="RefSeq" id="WP_112431094.1">
    <property type="nucleotide sequence ID" value="NZ_MCIF01000002.1"/>
</dbReference>
<dbReference type="Pfam" id="PF02518">
    <property type="entry name" value="HATPase_c"/>
    <property type="match status" value="1"/>
</dbReference>
<comment type="caution">
    <text evidence="13">The sequence shown here is derived from an EMBL/GenBank/DDBJ whole genome shotgun (WGS) entry which is preliminary data.</text>
</comment>
<evidence type="ECO:0000256" key="9">
    <source>
        <dbReference type="ARBA" id="ARBA00023012"/>
    </source>
</evidence>
<dbReference type="PANTHER" id="PTHR42878">
    <property type="entry name" value="TWO-COMPONENT HISTIDINE KINASE"/>
    <property type="match status" value="1"/>
</dbReference>
<keyword evidence="7" id="KW-0418">Kinase</keyword>
<dbReference type="EMBL" id="MCIF01000002">
    <property type="protein sequence ID" value="RAQ97035.1"/>
    <property type="molecule type" value="Genomic_DNA"/>
</dbReference>
<dbReference type="GO" id="GO:0007234">
    <property type="term" value="P:osmosensory signaling via phosphorelay pathway"/>
    <property type="evidence" value="ECO:0007669"/>
    <property type="project" value="TreeGrafter"/>
</dbReference>
<dbReference type="SUPFAM" id="SSF158472">
    <property type="entry name" value="HAMP domain-like"/>
    <property type="match status" value="1"/>
</dbReference>
<dbReference type="InterPro" id="IPR003661">
    <property type="entry name" value="HisK_dim/P_dom"/>
</dbReference>
<reference evidence="13 14" key="1">
    <citation type="submission" date="2016-08" db="EMBL/GenBank/DDBJ databases">
        <title>Analysis of Carbohydrate Active Enzymes in Thermogemmatispora T81 Reveals Carbohydrate Degradation Ability.</title>
        <authorList>
            <person name="Tomazini A."/>
            <person name="Lal S."/>
            <person name="Stott M."/>
            <person name="Henrissat B."/>
            <person name="Polikarpov I."/>
            <person name="Sparling R."/>
            <person name="Levin D.B."/>
        </authorList>
    </citation>
    <scope>NUCLEOTIDE SEQUENCE [LARGE SCALE GENOMIC DNA]</scope>
    <source>
        <strain evidence="13 14">T81</strain>
    </source>
</reference>
<keyword evidence="10" id="KW-0472">Membrane</keyword>
<dbReference type="PROSITE" id="PS50885">
    <property type="entry name" value="HAMP"/>
    <property type="match status" value="1"/>
</dbReference>
<dbReference type="InterPro" id="IPR004358">
    <property type="entry name" value="Sig_transdc_His_kin-like_C"/>
</dbReference>
<dbReference type="CDD" id="cd00082">
    <property type="entry name" value="HisKA"/>
    <property type="match status" value="1"/>
</dbReference>
<evidence type="ECO:0000256" key="2">
    <source>
        <dbReference type="ARBA" id="ARBA00004370"/>
    </source>
</evidence>
<dbReference type="SMART" id="SM00388">
    <property type="entry name" value="HisKA"/>
    <property type="match status" value="1"/>
</dbReference>
<dbReference type="GO" id="GO:0000156">
    <property type="term" value="F:phosphorelay response regulator activity"/>
    <property type="evidence" value="ECO:0007669"/>
    <property type="project" value="TreeGrafter"/>
</dbReference>
<feature type="domain" description="HAMP" evidence="12">
    <location>
        <begin position="230"/>
        <end position="282"/>
    </location>
</feature>
<evidence type="ECO:0000256" key="5">
    <source>
        <dbReference type="ARBA" id="ARBA00022679"/>
    </source>
</evidence>
<dbReference type="Gene3D" id="1.10.287.130">
    <property type="match status" value="1"/>
</dbReference>
<evidence type="ECO:0000256" key="4">
    <source>
        <dbReference type="ARBA" id="ARBA00022553"/>
    </source>
</evidence>
<organism evidence="13 14">
    <name type="scientific">Thermogemmatispora tikiterensis</name>
    <dbReference type="NCBI Taxonomy" id="1825093"/>
    <lineage>
        <taxon>Bacteria</taxon>
        <taxon>Bacillati</taxon>
        <taxon>Chloroflexota</taxon>
        <taxon>Ktedonobacteria</taxon>
        <taxon>Thermogemmatisporales</taxon>
        <taxon>Thermogemmatisporaceae</taxon>
        <taxon>Thermogemmatispora</taxon>
    </lineage>
</organism>
<evidence type="ECO:0000313" key="13">
    <source>
        <dbReference type="EMBL" id="RAQ97035.1"/>
    </source>
</evidence>
<dbReference type="CDD" id="cd06225">
    <property type="entry name" value="HAMP"/>
    <property type="match status" value="1"/>
</dbReference>
<dbReference type="Pfam" id="PF00672">
    <property type="entry name" value="HAMP"/>
    <property type="match status" value="1"/>
</dbReference>
<keyword evidence="10" id="KW-0812">Transmembrane</keyword>
<accession>A0A328VSH9</accession>
<dbReference type="SUPFAM" id="SSF55874">
    <property type="entry name" value="ATPase domain of HSP90 chaperone/DNA topoisomerase II/histidine kinase"/>
    <property type="match status" value="1"/>
</dbReference>
<keyword evidence="5" id="KW-0808">Transferase</keyword>
<comment type="catalytic activity">
    <reaction evidence="1">
        <text>ATP + protein L-histidine = ADP + protein N-phospho-L-histidine.</text>
        <dbReference type="EC" id="2.7.13.3"/>
    </reaction>
</comment>
<dbReference type="PANTHER" id="PTHR42878:SF7">
    <property type="entry name" value="SENSOR HISTIDINE KINASE GLRK"/>
    <property type="match status" value="1"/>
</dbReference>
<dbReference type="InterPro" id="IPR003660">
    <property type="entry name" value="HAMP_dom"/>
</dbReference>
<gene>
    <name evidence="13" type="ORF">A4R35_15965</name>
</gene>
<dbReference type="InterPro" id="IPR050351">
    <property type="entry name" value="BphY/WalK/GraS-like"/>
</dbReference>
<comment type="subcellular location">
    <subcellularLocation>
        <location evidence="2">Membrane</location>
    </subcellularLocation>
</comment>
<keyword evidence="14" id="KW-1185">Reference proteome</keyword>
<dbReference type="Proteomes" id="UP000248706">
    <property type="component" value="Unassembled WGS sequence"/>
</dbReference>
<evidence type="ECO:0000313" key="14">
    <source>
        <dbReference type="Proteomes" id="UP000248706"/>
    </source>
</evidence>
<evidence type="ECO:0000256" key="10">
    <source>
        <dbReference type="SAM" id="Phobius"/>
    </source>
</evidence>
<evidence type="ECO:0000256" key="7">
    <source>
        <dbReference type="ARBA" id="ARBA00022777"/>
    </source>
</evidence>
<keyword evidence="10" id="KW-1133">Transmembrane helix</keyword>
<evidence type="ECO:0000256" key="6">
    <source>
        <dbReference type="ARBA" id="ARBA00022741"/>
    </source>
</evidence>
<evidence type="ECO:0000256" key="3">
    <source>
        <dbReference type="ARBA" id="ARBA00012438"/>
    </source>
</evidence>
<evidence type="ECO:0000259" key="12">
    <source>
        <dbReference type="PROSITE" id="PS50885"/>
    </source>
</evidence>
<dbReference type="OrthoDB" id="9800372at2"/>
<evidence type="ECO:0000259" key="11">
    <source>
        <dbReference type="PROSITE" id="PS50109"/>
    </source>
</evidence>
<dbReference type="PRINTS" id="PR00344">
    <property type="entry name" value="BCTRLSENSOR"/>
</dbReference>
<feature type="domain" description="Histidine kinase" evidence="11">
    <location>
        <begin position="297"/>
        <end position="514"/>
    </location>
</feature>
<keyword evidence="8" id="KW-0067">ATP-binding</keyword>
<dbReference type="GO" id="GO:0030295">
    <property type="term" value="F:protein kinase activator activity"/>
    <property type="evidence" value="ECO:0007669"/>
    <property type="project" value="TreeGrafter"/>
</dbReference>
<feature type="transmembrane region" description="Helical" evidence="10">
    <location>
        <begin position="210"/>
        <end position="228"/>
    </location>
</feature>
<evidence type="ECO:0000256" key="1">
    <source>
        <dbReference type="ARBA" id="ARBA00000085"/>
    </source>
</evidence>
<dbReference type="SMART" id="SM00304">
    <property type="entry name" value="HAMP"/>
    <property type="match status" value="1"/>
</dbReference>
<sequence>MRMHWWHSIRWRLALGSMLVALLATALLALIILLSVAYFYGLDQRQQLTDLASSSARRIGSDMLAHQRTLAGASSDVLAPIVRGSQGQDSLVIVYAYLPRAATHLQPVYPALIRGRPTLATVLLASTDPDLKINYARVRAALTQGTHGQQTVADIGDGGPPGSARPFVVTPIFYGGDSQSGPLVGVLFVTSRYALEGTMPPLVATLSRSVLIASIAVALIAALAAVLFSRTITRPLAKLTSATRQLASGHYDVRVETGARGELGELAHNFNEMAAQLQRDVEELRKQELWRRELIMNITHDLATPLTAIAGLGESLIDGVNRSREDYEATGRIIVRETLRLRRLVRDLHMMAKMEAGALQLQRKPVRLAVLVDEVLAVLAPEFERANVEPCNTIDYNLPPVQADPDMLTRVFSNLCDNALRHTPAGGMVVIDAVQQEHCLIVAVTDTGSGIPPQALPRIFDRFYRADEARRGDTGGSGLGLAIVRAIVEAHGGKIWAENVPGAGARILFTLPLL</sequence>